<proteinExistence type="predicted"/>
<evidence type="ECO:0000256" key="1">
    <source>
        <dbReference type="SAM" id="MobiDB-lite"/>
    </source>
</evidence>
<evidence type="ECO:0000313" key="3">
    <source>
        <dbReference type="EMBL" id="KAK7245740.1"/>
    </source>
</evidence>
<name>A0AAN9E8U3_CROPI</name>
<sequence>MSIVSDSYLWFADKEDYICSNDDHKSEKKQPPKKHISALRGRRPRTGFSDSFSTIGIISLLISFSSINLLLSLIFLILLRYWFV</sequence>
<evidence type="ECO:0000313" key="4">
    <source>
        <dbReference type="Proteomes" id="UP001372338"/>
    </source>
</evidence>
<accession>A0AAN9E8U3</accession>
<feature type="compositionally biased region" description="Basic and acidic residues" evidence="1">
    <location>
        <begin position="21"/>
        <end position="30"/>
    </location>
</feature>
<dbReference type="AlphaFoldDB" id="A0AAN9E8U3"/>
<evidence type="ECO:0000256" key="2">
    <source>
        <dbReference type="SAM" id="Phobius"/>
    </source>
</evidence>
<feature type="region of interest" description="Disordered" evidence="1">
    <location>
        <begin position="21"/>
        <end position="40"/>
    </location>
</feature>
<keyword evidence="2" id="KW-1133">Transmembrane helix</keyword>
<keyword evidence="2" id="KW-0812">Transmembrane</keyword>
<dbReference type="Proteomes" id="UP001372338">
    <property type="component" value="Unassembled WGS sequence"/>
</dbReference>
<comment type="caution">
    <text evidence="3">The sequence shown here is derived from an EMBL/GenBank/DDBJ whole genome shotgun (WGS) entry which is preliminary data.</text>
</comment>
<protein>
    <recommendedName>
        <fullName evidence="5">Transmembrane protein</fullName>
    </recommendedName>
</protein>
<reference evidence="3 4" key="1">
    <citation type="submission" date="2024-01" db="EMBL/GenBank/DDBJ databases">
        <title>The genomes of 5 underutilized Papilionoideae crops provide insights into root nodulation and disease resistanc.</title>
        <authorList>
            <person name="Yuan L."/>
        </authorList>
    </citation>
    <scope>NUCLEOTIDE SEQUENCE [LARGE SCALE GENOMIC DNA]</scope>
    <source>
        <strain evidence="3">ZHUSHIDOU_FW_LH</strain>
        <tissue evidence="3">Leaf</tissue>
    </source>
</reference>
<dbReference type="EMBL" id="JAYWIO010000008">
    <property type="protein sequence ID" value="KAK7245740.1"/>
    <property type="molecule type" value="Genomic_DNA"/>
</dbReference>
<keyword evidence="2" id="KW-0472">Membrane</keyword>
<gene>
    <name evidence="3" type="ORF">RIF29_40589</name>
</gene>
<evidence type="ECO:0008006" key="5">
    <source>
        <dbReference type="Google" id="ProtNLM"/>
    </source>
</evidence>
<keyword evidence="4" id="KW-1185">Reference proteome</keyword>
<feature type="transmembrane region" description="Helical" evidence="2">
    <location>
        <begin position="52"/>
        <end position="83"/>
    </location>
</feature>
<organism evidence="3 4">
    <name type="scientific">Crotalaria pallida</name>
    <name type="common">Smooth rattlebox</name>
    <name type="synonym">Crotalaria striata</name>
    <dbReference type="NCBI Taxonomy" id="3830"/>
    <lineage>
        <taxon>Eukaryota</taxon>
        <taxon>Viridiplantae</taxon>
        <taxon>Streptophyta</taxon>
        <taxon>Embryophyta</taxon>
        <taxon>Tracheophyta</taxon>
        <taxon>Spermatophyta</taxon>
        <taxon>Magnoliopsida</taxon>
        <taxon>eudicotyledons</taxon>
        <taxon>Gunneridae</taxon>
        <taxon>Pentapetalae</taxon>
        <taxon>rosids</taxon>
        <taxon>fabids</taxon>
        <taxon>Fabales</taxon>
        <taxon>Fabaceae</taxon>
        <taxon>Papilionoideae</taxon>
        <taxon>50 kb inversion clade</taxon>
        <taxon>genistoids sensu lato</taxon>
        <taxon>core genistoids</taxon>
        <taxon>Crotalarieae</taxon>
        <taxon>Crotalaria</taxon>
    </lineage>
</organism>
<feature type="compositionally biased region" description="Basic residues" evidence="1">
    <location>
        <begin position="31"/>
        <end position="40"/>
    </location>
</feature>